<dbReference type="PROSITE" id="PS51385">
    <property type="entry name" value="YJEF_N"/>
    <property type="match status" value="1"/>
</dbReference>
<evidence type="ECO:0000256" key="7">
    <source>
        <dbReference type="ARBA" id="ARBA00022946"/>
    </source>
</evidence>
<dbReference type="Ensembl" id="ENSSSCT00055002956.1">
    <property type="protein sequence ID" value="ENSSSCP00055002219.1"/>
    <property type="gene ID" value="ENSSSCG00055001613.1"/>
</dbReference>
<dbReference type="Proteomes" id="UP000694720">
    <property type="component" value="Unplaced"/>
</dbReference>
<dbReference type="EC" id="5.1.99.6" evidence="15"/>
<gene>
    <name evidence="15" type="primary">APOA1BP</name>
    <name evidence="15" type="synonym">AIBP</name>
</gene>
<sequence>MKNYYQRAVGSKALPVISEAIRKCSRGGLGSRLEEKAHGHRQTPAGRVRKATSRGGASAADPRTAFGRSACGPGLSGAGQSAAQAPGRPGRAGGARPASWMSGLRALLGLGLLVAGSRLPRVRVQAGACRARPTWWGPQRLISGGRGDVEGMASSAVKYLSQEEAQAVDQELFNEYQFSVDQLMELAGLSCATAIAKAYPPTSLSRSPPTVLVICGPGNNGGDGLVCARHLKLFGYQPTIYYPKRPNKPLFTALVTQCQKMDIPFLDEMPSEPTLIDELYELVVDAIFGFSFKGEVREPFRSILSVLNGLTVPIASIDIPSGWDVERGNSGGIQPDLLISLTAPKKSAAQFTGRYHYLGGRFVPPALEKKYQLNLPPYPDTECVYRLQ</sequence>
<evidence type="ECO:0000256" key="9">
    <source>
        <dbReference type="ARBA" id="ARBA00023027"/>
    </source>
</evidence>
<dbReference type="Ensembl" id="ENSSSCT00070055105.1">
    <property type="protein sequence ID" value="ENSSSCP00070046759.1"/>
    <property type="gene ID" value="ENSSSCG00070027480.1"/>
</dbReference>
<evidence type="ECO:0000256" key="6">
    <source>
        <dbReference type="ARBA" id="ARBA00022857"/>
    </source>
</evidence>
<dbReference type="GO" id="GO:0005929">
    <property type="term" value="C:cilium"/>
    <property type="evidence" value="ECO:0007669"/>
    <property type="project" value="Ensembl"/>
</dbReference>
<dbReference type="SMR" id="A0A4X1VXY4"/>
<dbReference type="Ensembl" id="ENSSSCT00035026858.1">
    <property type="protein sequence ID" value="ENSSSCP00035010248.1"/>
    <property type="gene ID" value="ENSSSCG00035020650.1"/>
</dbReference>
<keyword evidence="3 15" id="KW-0964">Secreted</keyword>
<dbReference type="SUPFAM" id="SSF64153">
    <property type="entry name" value="YjeF N-terminal domain-like"/>
    <property type="match status" value="1"/>
</dbReference>
<dbReference type="FunFam" id="3.40.50.10260:FF:000002">
    <property type="entry name" value="NAD(P)H-hydrate epimerase"/>
    <property type="match status" value="1"/>
</dbReference>
<reference evidence="18 19" key="1">
    <citation type="submission" date="2017-08" db="EMBL/GenBank/DDBJ databases">
        <title>USMARCv1.0.</title>
        <authorList>
            <person name="Hannum G.I."/>
            <person name="Koren S."/>
            <person name="Schroeder S.G."/>
            <person name="Chin S.C."/>
            <person name="Nonneman D.J."/>
            <person name="Becker S.A."/>
            <person name="Rosen B.D."/>
            <person name="Bickhart D.M."/>
            <person name="Putnam N.H."/>
            <person name="Green R.E."/>
            <person name="Tuggle C.K."/>
            <person name="Liu H."/>
            <person name="Rohrer G.A."/>
            <person name="Warr A."/>
            <person name="Hall R."/>
            <person name="Kim K."/>
            <person name="Hume D.A."/>
            <person name="Talbot R."/>
            <person name="Chow W."/>
            <person name="Howe K."/>
            <person name="Schwartz A.S."/>
            <person name="Watson M."/>
            <person name="Archibald A.L."/>
            <person name="Phillippy A.M."/>
            <person name="Smith T.P.L."/>
        </authorList>
    </citation>
    <scope>NUCLEOTIDE SEQUENCE [LARGE SCALE GENOMIC DNA]</scope>
</reference>
<feature type="region of interest" description="Disordered" evidence="16">
    <location>
        <begin position="31"/>
        <end position="96"/>
    </location>
</feature>
<keyword evidence="4 15" id="KW-0479">Metal-binding</keyword>
<dbReference type="GO" id="GO:0000166">
    <property type="term" value="F:nucleotide binding"/>
    <property type="evidence" value="ECO:0007669"/>
    <property type="project" value="UniProtKB-KW"/>
</dbReference>
<comment type="subcellular location">
    <subcellularLocation>
        <location evidence="15">Mitochondrion</location>
    </subcellularLocation>
    <subcellularLocation>
        <location evidence="15">Secreted</location>
    </subcellularLocation>
    <text evidence="15">In sperm, secretion gradually increases during capacitation.</text>
</comment>
<dbReference type="Pfam" id="PF03853">
    <property type="entry name" value="YjeF_N"/>
    <property type="match status" value="1"/>
</dbReference>
<dbReference type="Ensembl" id="ENSSSCT00050017187.1">
    <property type="protein sequence ID" value="ENSSSCP00050007076.1"/>
    <property type="gene ID" value="ENSSSCG00050012733.1"/>
</dbReference>
<dbReference type="Proteomes" id="UP000694728">
    <property type="component" value="Unplaced"/>
</dbReference>
<comment type="function">
    <text evidence="13 15">Catalyzes the epimerization of the S- and R-forms of NAD(P)HX, a damaged form of NAD(P)H that is a result of enzymatic or heat-dependent hydration. This is a prerequisite for the S-specific NAD(P)H-hydrate dehydratase to allow the repair of both epimers of NAD(P)HX. Accelerates cholesterol efflux from endothelial cells to high-density lipoprotein (HDL) and thereby regulates angiogenesis.</text>
</comment>
<comment type="PTM">
    <text evidence="15">Undergoes physiological phosphorylation during sperm capacitation, downstream to PKA activation.</text>
</comment>
<dbReference type="GO" id="GO:0031580">
    <property type="term" value="P:membrane raft distribution"/>
    <property type="evidence" value="ECO:0007669"/>
    <property type="project" value="Ensembl"/>
</dbReference>
<feature type="binding site" evidence="15">
    <location>
        <begin position="289"/>
        <end position="295"/>
    </location>
    <ligand>
        <name>(6S)-NADPHX</name>
        <dbReference type="ChEBI" id="CHEBI:64076"/>
    </ligand>
</feature>
<comment type="similarity">
    <text evidence="15">Belongs to the NnrE/AIBP family.</text>
</comment>
<keyword evidence="5 15" id="KW-0547">Nucleotide-binding</keyword>
<feature type="binding site" evidence="15">
    <location>
        <begin position="219"/>
        <end position="223"/>
    </location>
    <ligand>
        <name>(6S)-NADPHX</name>
        <dbReference type="ChEBI" id="CHEBI:64076"/>
    </ligand>
</feature>
<dbReference type="GO" id="GO:0005739">
    <property type="term" value="C:mitochondrion"/>
    <property type="evidence" value="ECO:0007669"/>
    <property type="project" value="UniProtKB-SubCell"/>
</dbReference>
<dbReference type="GO" id="GO:0005615">
    <property type="term" value="C:extracellular space"/>
    <property type="evidence" value="ECO:0007669"/>
    <property type="project" value="Ensembl"/>
</dbReference>
<dbReference type="GO" id="GO:0046496">
    <property type="term" value="P:nicotinamide nucleotide metabolic process"/>
    <property type="evidence" value="ECO:0007669"/>
    <property type="project" value="Ensembl"/>
</dbReference>
<dbReference type="GO" id="GO:0006869">
    <property type="term" value="P:lipid transport"/>
    <property type="evidence" value="ECO:0007669"/>
    <property type="project" value="UniProtKB-KW"/>
</dbReference>
<evidence type="ECO:0000256" key="12">
    <source>
        <dbReference type="ARBA" id="ARBA00023235"/>
    </source>
</evidence>
<dbReference type="AlphaFoldDB" id="A0A4X1VXY4"/>
<dbReference type="GO" id="GO:0052856">
    <property type="term" value="F:NAD(P)HX epimerase activity"/>
    <property type="evidence" value="ECO:0007669"/>
    <property type="project" value="UniProtKB-UniRule"/>
</dbReference>
<dbReference type="GO" id="GO:0005829">
    <property type="term" value="C:cytosol"/>
    <property type="evidence" value="ECO:0007669"/>
    <property type="project" value="Ensembl"/>
</dbReference>
<protein>
    <recommendedName>
        <fullName evidence="15">NAD(P)H-hydrate epimerase</fullName>
        <ecNumber evidence="15">5.1.99.6</ecNumber>
    </recommendedName>
    <alternativeName>
        <fullName evidence="15">Apolipoprotein A-I-binding protein</fullName>
        <shortName evidence="15">AI-BP</shortName>
    </alternativeName>
    <alternativeName>
        <fullName evidence="15">NAD(P)HX epimerase</fullName>
    </alternativeName>
</protein>
<comment type="catalytic activity">
    <reaction evidence="2 15">
        <text>(6R)-NADPHX = (6S)-NADPHX</text>
        <dbReference type="Rhea" id="RHEA:32227"/>
        <dbReference type="ChEBI" id="CHEBI:64076"/>
        <dbReference type="ChEBI" id="CHEBI:64077"/>
        <dbReference type="EC" id="5.1.99.6"/>
    </reaction>
</comment>
<evidence type="ECO:0000256" key="5">
    <source>
        <dbReference type="ARBA" id="ARBA00022741"/>
    </source>
</evidence>
<evidence type="ECO:0000256" key="13">
    <source>
        <dbReference type="ARBA" id="ARBA00045765"/>
    </source>
</evidence>
<dbReference type="GO" id="GO:0044297">
    <property type="term" value="C:cell body"/>
    <property type="evidence" value="ECO:0007669"/>
    <property type="project" value="Ensembl"/>
</dbReference>
<dbReference type="Proteomes" id="UP000694727">
    <property type="component" value="Unplaced"/>
</dbReference>
<evidence type="ECO:0000256" key="14">
    <source>
        <dbReference type="ARBA" id="ARBA00046485"/>
    </source>
</evidence>
<organism evidence="18 19">
    <name type="scientific">Sus scrofa</name>
    <name type="common">Pig</name>
    <dbReference type="NCBI Taxonomy" id="9823"/>
    <lineage>
        <taxon>Eukaryota</taxon>
        <taxon>Metazoa</taxon>
        <taxon>Chordata</taxon>
        <taxon>Craniata</taxon>
        <taxon>Vertebrata</taxon>
        <taxon>Euteleostomi</taxon>
        <taxon>Mammalia</taxon>
        <taxon>Eutheria</taxon>
        <taxon>Laurasiatheria</taxon>
        <taxon>Artiodactyla</taxon>
        <taxon>Suina</taxon>
        <taxon>Suidae</taxon>
        <taxon>Sus</taxon>
    </lineage>
</organism>
<comment type="caution">
    <text evidence="15">Lacks conserved residue(s) required for the propagation of feature annotation.</text>
</comment>
<feature type="binding site" evidence="15">
    <location>
        <position position="220"/>
    </location>
    <ligand>
        <name>K(+)</name>
        <dbReference type="ChEBI" id="CHEBI:29103"/>
    </ligand>
</feature>
<feature type="binding site" evidence="15">
    <location>
        <position position="285"/>
    </location>
    <ligand>
        <name>K(+)</name>
        <dbReference type="ChEBI" id="CHEBI:29103"/>
    </ligand>
</feature>
<proteinExistence type="inferred from homology"/>
<evidence type="ECO:0000256" key="16">
    <source>
        <dbReference type="SAM" id="MobiDB-lite"/>
    </source>
</evidence>
<dbReference type="NCBIfam" id="TIGR00197">
    <property type="entry name" value="yjeF_nterm"/>
    <property type="match status" value="1"/>
</dbReference>
<comment type="catalytic activity">
    <reaction evidence="1 15">
        <text>(6R)-NADHX = (6S)-NADHX</text>
        <dbReference type="Rhea" id="RHEA:32215"/>
        <dbReference type="ChEBI" id="CHEBI:64074"/>
        <dbReference type="ChEBI" id="CHEBI:64075"/>
        <dbReference type="EC" id="5.1.99.6"/>
    </reaction>
</comment>
<feature type="compositionally biased region" description="Low complexity" evidence="16">
    <location>
        <begin position="78"/>
        <end position="96"/>
    </location>
</feature>
<dbReference type="InterPro" id="IPR036652">
    <property type="entry name" value="YjeF_N_dom_sf"/>
</dbReference>
<dbReference type="GO" id="GO:0010874">
    <property type="term" value="P:regulation of cholesterol efflux"/>
    <property type="evidence" value="ECO:0007669"/>
    <property type="project" value="Ensembl"/>
</dbReference>
<dbReference type="Gene3D" id="3.40.50.10260">
    <property type="entry name" value="YjeF N-terminal domain"/>
    <property type="match status" value="1"/>
</dbReference>
<keyword evidence="7" id="KW-0809">Transit peptide</keyword>
<dbReference type="Proteomes" id="UP000314985">
    <property type="component" value="Chromosome 4"/>
</dbReference>
<dbReference type="Proteomes" id="UP000694571">
    <property type="component" value="Unplaced"/>
</dbReference>
<name>A0A4X1VXY4_PIG</name>
<keyword evidence="8 15" id="KW-0630">Potassium</keyword>
<evidence type="ECO:0000313" key="18">
    <source>
        <dbReference type="Ensembl" id="ENSSSCP00070046759.1"/>
    </source>
</evidence>
<evidence type="ECO:0000256" key="1">
    <source>
        <dbReference type="ARBA" id="ARBA00000013"/>
    </source>
</evidence>
<dbReference type="GO" id="GO:0016525">
    <property type="term" value="P:negative regulation of angiogenesis"/>
    <property type="evidence" value="ECO:0007669"/>
    <property type="project" value="Ensembl"/>
</dbReference>
<comment type="subunit">
    <text evidence="14 15">Homodimer. Interacts with APOA1 and APOA2.</text>
</comment>
<evidence type="ECO:0000256" key="3">
    <source>
        <dbReference type="ARBA" id="ARBA00022525"/>
    </source>
</evidence>
<evidence type="ECO:0000313" key="19">
    <source>
        <dbReference type="Proteomes" id="UP000314985"/>
    </source>
</evidence>
<keyword evidence="6" id="KW-0521">NADP</keyword>
<evidence type="ECO:0000256" key="8">
    <source>
        <dbReference type="ARBA" id="ARBA00022958"/>
    </source>
</evidence>
<dbReference type="PANTHER" id="PTHR13232:SF11">
    <property type="entry name" value="NAD(P)H-HYDRATE EPIMERASE"/>
    <property type="match status" value="1"/>
</dbReference>
<dbReference type="HAMAP" id="MF_01966">
    <property type="entry name" value="NADHX_epimerase"/>
    <property type="match status" value="1"/>
</dbReference>
<feature type="binding site" evidence="15">
    <location>
        <position position="318"/>
    </location>
    <ligand>
        <name>(6S)-NADPHX</name>
        <dbReference type="ChEBI" id="CHEBI:64076"/>
    </ligand>
</feature>
<dbReference type="GO" id="GO:0042802">
    <property type="term" value="F:identical protein binding"/>
    <property type="evidence" value="ECO:0007669"/>
    <property type="project" value="Ensembl"/>
</dbReference>
<dbReference type="Ensembl" id="ENSSSCT00025006048.1">
    <property type="protein sequence ID" value="ENSSSCP00025002453.1"/>
    <property type="gene ID" value="ENSSSCG00025004506.1"/>
</dbReference>
<dbReference type="InterPro" id="IPR032976">
    <property type="entry name" value="YJEFN_prot_NAXE-like"/>
</dbReference>
<dbReference type="GO" id="GO:0002040">
    <property type="term" value="P:sprouting angiogenesis"/>
    <property type="evidence" value="ECO:0007669"/>
    <property type="project" value="Ensembl"/>
</dbReference>
<evidence type="ECO:0000256" key="11">
    <source>
        <dbReference type="ARBA" id="ARBA00023128"/>
    </source>
</evidence>
<keyword evidence="10" id="KW-0813">Transport</keyword>
<evidence type="ECO:0000256" key="2">
    <source>
        <dbReference type="ARBA" id="ARBA00000909"/>
    </source>
</evidence>
<comment type="cofactor">
    <cofactor evidence="15">
        <name>K(+)</name>
        <dbReference type="ChEBI" id="CHEBI:29103"/>
    </cofactor>
    <text evidence="15">Binds 1 potassium ion per subunit.</text>
</comment>
<evidence type="ECO:0000256" key="15">
    <source>
        <dbReference type="HAMAP-Rule" id="MF_03159"/>
    </source>
</evidence>
<dbReference type="GO" id="GO:0005634">
    <property type="term" value="C:nucleus"/>
    <property type="evidence" value="ECO:0007669"/>
    <property type="project" value="Ensembl"/>
</dbReference>
<evidence type="ECO:0000259" key="17">
    <source>
        <dbReference type="PROSITE" id="PS51385"/>
    </source>
</evidence>
<dbReference type="Proteomes" id="UP000694724">
    <property type="component" value="Unplaced"/>
</dbReference>
<feature type="binding site" evidence="15">
    <location>
        <position position="321"/>
    </location>
    <ligand>
        <name>K(+)</name>
        <dbReference type="ChEBI" id="CHEBI:29103"/>
    </ligand>
</feature>
<dbReference type="Ensembl" id="ENSSSCT00045056873.1">
    <property type="protein sequence ID" value="ENSSSCP00045039722.1"/>
    <property type="gene ID" value="ENSSSCG00045033245.1"/>
</dbReference>
<accession>A0A4X1VXY4</accession>
<keyword evidence="12 15" id="KW-0413">Isomerase</keyword>
<dbReference type="ExpressionAtlas" id="A0A4X1VXY4">
    <property type="expression patterns" value="baseline and differential"/>
</dbReference>
<keyword evidence="11 15" id="KW-0496">Mitochondrion</keyword>
<feature type="domain" description="YjeF N-terminal" evidence="17">
    <location>
        <begin position="165"/>
        <end position="375"/>
    </location>
</feature>
<reference evidence="18" key="2">
    <citation type="submission" date="2025-05" db="UniProtKB">
        <authorList>
            <consortium name="Ensembl"/>
        </authorList>
    </citation>
    <scope>IDENTIFICATION</scope>
</reference>
<evidence type="ECO:0000256" key="10">
    <source>
        <dbReference type="ARBA" id="ARBA00023055"/>
    </source>
</evidence>
<keyword evidence="9 15" id="KW-0520">NAD</keyword>
<dbReference type="InterPro" id="IPR004443">
    <property type="entry name" value="YjeF_N_dom"/>
</dbReference>
<dbReference type="GO" id="GO:0046872">
    <property type="term" value="F:metal ion binding"/>
    <property type="evidence" value="ECO:0007669"/>
    <property type="project" value="UniProtKB-KW"/>
</dbReference>
<evidence type="ECO:0000256" key="4">
    <source>
        <dbReference type="ARBA" id="ARBA00022723"/>
    </source>
</evidence>
<dbReference type="PANTHER" id="PTHR13232">
    <property type="entry name" value="NAD(P)H-HYDRATE EPIMERASE"/>
    <property type="match status" value="1"/>
</dbReference>
<keyword evidence="10" id="KW-0445">Lipid transport</keyword>